<organism evidence="1 2">
    <name type="scientific">Pseudoalteromonas luteoviolacea DSM 6061</name>
    <dbReference type="NCBI Taxonomy" id="1365250"/>
    <lineage>
        <taxon>Bacteria</taxon>
        <taxon>Pseudomonadati</taxon>
        <taxon>Pseudomonadota</taxon>
        <taxon>Gammaproteobacteria</taxon>
        <taxon>Alteromonadales</taxon>
        <taxon>Pseudoalteromonadaceae</taxon>
        <taxon>Pseudoalteromonas</taxon>
    </lineage>
</organism>
<evidence type="ECO:0000313" key="1">
    <source>
        <dbReference type="EMBL" id="KZN39701.1"/>
    </source>
</evidence>
<comment type="caution">
    <text evidence="1">The sequence shown here is derived from an EMBL/GenBank/DDBJ whole genome shotgun (WGS) entry which is preliminary data.</text>
</comment>
<dbReference type="EMBL" id="AUYB01000098">
    <property type="protein sequence ID" value="KZN39701.1"/>
    <property type="molecule type" value="Genomic_DNA"/>
</dbReference>
<reference evidence="1 2" key="1">
    <citation type="submission" date="2013-07" db="EMBL/GenBank/DDBJ databases">
        <title>Comparative Genomic and Metabolomic Analysis of Twelve Strains of Pseudoalteromonas luteoviolacea.</title>
        <authorList>
            <person name="Vynne N.G."/>
            <person name="Mansson M."/>
            <person name="Gram L."/>
        </authorList>
    </citation>
    <scope>NUCLEOTIDE SEQUENCE [LARGE SCALE GENOMIC DNA]</scope>
    <source>
        <strain evidence="1 2">DSM 6061</strain>
    </source>
</reference>
<dbReference type="RefSeq" id="WP_063365070.1">
    <property type="nucleotide sequence ID" value="NZ_AQHB01000022.1"/>
</dbReference>
<evidence type="ECO:0000313" key="2">
    <source>
        <dbReference type="Proteomes" id="UP000076643"/>
    </source>
</evidence>
<proteinExistence type="predicted"/>
<dbReference type="PATRIC" id="fig|1365250.3.peg.1856"/>
<dbReference type="AlphaFoldDB" id="A0A161ZZ20"/>
<name>A0A161ZZ20_9GAMM</name>
<sequence>MDAQLAKSSVISAVETFIADNKTSKAWAIAGALVLKGLKYYLKLNTGKEQDEKVERENQLIWVDHWPKGIGDKHFEHEFAVVRFSENTTPVWYHMNEANFEEYTGIDIRLLEPLELVGKND</sequence>
<protein>
    <submittedName>
        <fullName evidence="1">Uncharacterized protein</fullName>
    </submittedName>
</protein>
<dbReference type="Proteomes" id="UP000076643">
    <property type="component" value="Unassembled WGS sequence"/>
</dbReference>
<gene>
    <name evidence="1" type="ORF">N475_13135</name>
</gene>
<keyword evidence="2" id="KW-1185">Reference proteome</keyword>
<accession>A0A161ZZ20</accession>